<accession>F0RM32</accession>
<dbReference type="STRING" id="693977.Deipr_0796"/>
<proteinExistence type="predicted"/>
<protein>
    <submittedName>
        <fullName evidence="1">Uncharacterized protein</fullName>
    </submittedName>
</protein>
<sequence>MLRPMTAPSTDPLHLTLTPAQWQAWLDSLCELPSGPAALSAAERPRGAEPMDAYALSAYAEALQSAEVDGELWDTYSDLELEGAGDDTQAWQEIRAFYRDRGYVLLEVRGGEGDEPEEWIFAPELLQLLRLSDHL</sequence>
<reference evidence="1 2" key="2">
    <citation type="journal article" date="2012" name="Stand. Genomic Sci.">
        <title>Complete genome sequence of the orange-red pigmented, radioresistant Deinococcus proteolyticus type strain (MRP(T)).</title>
        <authorList>
            <person name="Copeland A."/>
            <person name="Zeytun A."/>
            <person name="Yassawong M."/>
            <person name="Nolan M."/>
            <person name="Lucas S."/>
            <person name="Hammon N."/>
            <person name="Deshpande S."/>
            <person name="Cheng J.F."/>
            <person name="Han C."/>
            <person name="Tapia R."/>
            <person name="Goodwin L.A."/>
            <person name="Pitluck S."/>
            <person name="Mavromatis K."/>
            <person name="Liolios K."/>
            <person name="Pagani I."/>
            <person name="Ivanova N."/>
            <person name="Mikhailova N."/>
            <person name="Pati A."/>
            <person name="Chen A."/>
            <person name="Palaniappan K."/>
            <person name="Land M."/>
            <person name="Hauser L."/>
            <person name="Jeffries C.D."/>
            <person name="Brambilla E.M."/>
            <person name="Rohde M."/>
            <person name="Sikorski J."/>
            <person name="Pukall R."/>
            <person name="Goker M."/>
            <person name="Detter J.C."/>
            <person name="Woyke T."/>
            <person name="Bristow J."/>
            <person name="Eisen J.A."/>
            <person name="Markowitz V."/>
            <person name="Hugenholtz P."/>
            <person name="Kyrpides N.C."/>
            <person name="Klenk H.P."/>
            <person name="Lapidus A."/>
        </authorList>
    </citation>
    <scope>NUCLEOTIDE SEQUENCE [LARGE SCALE GENOMIC DNA]</scope>
    <source>
        <strain evidence="2">ATCC 35074 / DSM 20540 / JCM 6276 / NBRC 101906 / NCIMB 13154 / VKM Ac-1939 / CCM 2703 / MRP</strain>
    </source>
</reference>
<dbReference type="KEGG" id="dpt:Deipr_0796"/>
<evidence type="ECO:0000313" key="1">
    <source>
        <dbReference type="EMBL" id="ADY25952.1"/>
    </source>
</evidence>
<dbReference type="AlphaFoldDB" id="F0RM32"/>
<organism evidence="1 2">
    <name type="scientific">Deinococcus proteolyticus (strain ATCC 35074 / DSM 20540 / JCM 6276 / NBRC 101906 / NCIMB 13154 / VKM Ac-1939 / CCM 2703 / MRP)</name>
    <dbReference type="NCBI Taxonomy" id="693977"/>
    <lineage>
        <taxon>Bacteria</taxon>
        <taxon>Thermotogati</taxon>
        <taxon>Deinococcota</taxon>
        <taxon>Deinococci</taxon>
        <taxon>Deinococcales</taxon>
        <taxon>Deinococcaceae</taxon>
        <taxon>Deinococcus</taxon>
    </lineage>
</organism>
<gene>
    <name evidence="1" type="ordered locus">Deipr_0796</name>
</gene>
<evidence type="ECO:0000313" key="2">
    <source>
        <dbReference type="Proteomes" id="UP000007718"/>
    </source>
</evidence>
<reference evidence="2" key="1">
    <citation type="submission" date="2011-02" db="EMBL/GenBank/DDBJ databases">
        <title>The complete sequence of chromosome of Deinococcus proteolyticus DSM 20540.</title>
        <authorList>
            <consortium name="US DOE Joint Genome Institute (JGI-PGF)"/>
            <person name="Lucas S."/>
            <person name="Copeland A."/>
            <person name="Lapidus A."/>
            <person name="Bruce D."/>
            <person name="Goodwin L."/>
            <person name="Pitluck S."/>
            <person name="Kyrpides N."/>
            <person name="Mavromatis K."/>
            <person name="Pagani I."/>
            <person name="Ivanova N."/>
            <person name="Ovchinnikova G."/>
            <person name="Zeytun A."/>
            <person name="Detter J.C."/>
            <person name="Han C."/>
            <person name="Land M."/>
            <person name="Hauser L."/>
            <person name="Markowitz V."/>
            <person name="Cheng J.-F."/>
            <person name="Hugenholtz P."/>
            <person name="Woyke T."/>
            <person name="Wu D."/>
            <person name="Pukall R."/>
            <person name="Steenblock K."/>
            <person name="Brambilla E."/>
            <person name="Klenk H.-P."/>
            <person name="Eisen J.A."/>
        </authorList>
    </citation>
    <scope>NUCLEOTIDE SEQUENCE [LARGE SCALE GENOMIC DNA]</scope>
    <source>
        <strain evidence="2">ATCC 35074 / DSM 20540 / JCM 6276 / NBRC 101906 / NCIMB 13154 / VKM Ac-1939 / CCM 2703 / MRP</strain>
    </source>
</reference>
<name>F0RM32_DEIPM</name>
<dbReference type="HOGENOM" id="CLU_162530_0_0_0"/>
<keyword evidence="2" id="KW-1185">Reference proteome</keyword>
<dbReference type="EMBL" id="CP002536">
    <property type="protein sequence ID" value="ADY25952.1"/>
    <property type="molecule type" value="Genomic_DNA"/>
</dbReference>
<dbReference type="Proteomes" id="UP000007718">
    <property type="component" value="Chromosome"/>
</dbReference>